<organism evidence="1 2">
    <name type="scientific">Clostridium ljungdahlii</name>
    <dbReference type="NCBI Taxonomy" id="1538"/>
    <lineage>
        <taxon>Bacteria</taxon>
        <taxon>Bacillati</taxon>
        <taxon>Bacillota</taxon>
        <taxon>Clostridia</taxon>
        <taxon>Eubacteriales</taxon>
        <taxon>Clostridiaceae</taxon>
        <taxon>Clostridium</taxon>
    </lineage>
</organism>
<accession>A0A162KSG2</accession>
<proteinExistence type="predicted"/>
<comment type="caution">
    <text evidence="1">The sequence shown here is derived from an EMBL/GenBank/DDBJ whole genome shotgun (WGS) entry which is preliminary data.</text>
</comment>
<evidence type="ECO:0000313" key="2">
    <source>
        <dbReference type="Proteomes" id="UP000077407"/>
    </source>
</evidence>
<sequence>MNQAACSLIDMDKIGHRLYNSLKLKKNVNAQNFDKMDEVIMHYAKSFLNSGTIDISMAIQLYNKYLLQDEGYLKKLQDIKYVLVDDMDEMCAAELNLVEIISQNAHKCYFFSNKEAGFCNSYGSDIDFIRKSKFFNGELINLEGHFLCRSEFCHILEGPNKFKYSENIYEDTGSSLRSEMIEKIGDKLKELIDTGTPPENIAIICPINDFVLNYELQSRFKDAPFGINNLGKKSKLMDNVYVHCVMMIICMCIEDIEYDFTMDDYRKLFSTLLVTDAKTSWILSKEVVNFRKLGDLTDRQKNIMGDERASKYNYIANWIRNCSKNIRSDSIDMSELIRLIFLNIMIELPGSRENIGICENLSELADRFINTLDKFKTIDNSSQKFVDFIINEAENFCSFRDIENMYFEKKDIILSSAFNFLTSNVKSSVQIWTDVTSNLWSPRNIKKFSNDSVLKKSWNENIVYTEEIETRNRKKNLYSVAKALLRKCSGRIYLYGSEYSEMGYEQNGGYMDI</sequence>
<protein>
    <recommendedName>
        <fullName evidence="3">DNA helicase</fullName>
    </recommendedName>
</protein>
<dbReference type="AlphaFoldDB" id="A0A162KSG2"/>
<reference evidence="1 2" key="1">
    <citation type="journal article" date="2015" name="Biotechnol. Bioeng.">
        <title>Genome sequence and phenotypic characterization of Caulobacter segnis.</title>
        <authorList>
            <person name="Patel S."/>
            <person name="Fletcher B."/>
            <person name="Scott D.C."/>
            <person name="Ely B."/>
        </authorList>
    </citation>
    <scope>NUCLEOTIDE SEQUENCE [LARGE SCALE GENOMIC DNA]</scope>
    <source>
        <strain evidence="1 2">ERI-2</strain>
    </source>
</reference>
<evidence type="ECO:0000313" key="1">
    <source>
        <dbReference type="EMBL" id="OAA86282.1"/>
    </source>
</evidence>
<dbReference type="EMBL" id="LITT01000026">
    <property type="protein sequence ID" value="OAA86282.1"/>
    <property type="molecule type" value="Genomic_DNA"/>
</dbReference>
<dbReference type="SUPFAM" id="SSF52540">
    <property type="entry name" value="P-loop containing nucleoside triphosphate hydrolases"/>
    <property type="match status" value="1"/>
</dbReference>
<dbReference type="RefSeq" id="WP_082848487.1">
    <property type="nucleotide sequence ID" value="NZ_LITT01000026.1"/>
</dbReference>
<evidence type="ECO:0008006" key="3">
    <source>
        <dbReference type="Google" id="ProtNLM"/>
    </source>
</evidence>
<name>A0A162KSG2_9CLOT</name>
<dbReference type="OrthoDB" id="141404at2"/>
<dbReference type="PATRIC" id="fig|1538.10.peg.2843"/>
<gene>
    <name evidence="1" type="ORF">WY13_02467</name>
</gene>
<dbReference type="Proteomes" id="UP000077407">
    <property type="component" value="Unassembled WGS sequence"/>
</dbReference>
<dbReference type="InterPro" id="IPR027417">
    <property type="entry name" value="P-loop_NTPase"/>
</dbReference>